<feature type="compositionally biased region" description="Basic and acidic residues" evidence="1">
    <location>
        <begin position="456"/>
        <end position="465"/>
    </location>
</feature>
<dbReference type="EMBL" id="QWIO01002516">
    <property type="protein sequence ID" value="RMY54549.1"/>
    <property type="molecule type" value="Genomic_DNA"/>
</dbReference>
<feature type="compositionally biased region" description="Basic and acidic residues" evidence="1">
    <location>
        <begin position="396"/>
        <end position="407"/>
    </location>
</feature>
<feature type="region of interest" description="Disordered" evidence="1">
    <location>
        <begin position="163"/>
        <end position="226"/>
    </location>
</feature>
<feature type="compositionally biased region" description="Pro residues" evidence="1">
    <location>
        <begin position="36"/>
        <end position="50"/>
    </location>
</feature>
<feature type="compositionally biased region" description="Low complexity" evidence="1">
    <location>
        <begin position="1005"/>
        <end position="1020"/>
    </location>
</feature>
<feature type="compositionally biased region" description="Low complexity" evidence="1">
    <location>
        <begin position="873"/>
        <end position="892"/>
    </location>
</feature>
<feature type="compositionally biased region" description="Polar residues" evidence="1">
    <location>
        <begin position="610"/>
        <end position="631"/>
    </location>
</feature>
<accession>A0A3M7CR44</accession>
<evidence type="ECO:0000313" key="3">
    <source>
        <dbReference type="Proteomes" id="UP000269539"/>
    </source>
</evidence>
<evidence type="ECO:0000256" key="1">
    <source>
        <dbReference type="SAM" id="MobiDB-lite"/>
    </source>
</evidence>
<feature type="compositionally biased region" description="Polar residues" evidence="1">
    <location>
        <begin position="173"/>
        <end position="182"/>
    </location>
</feature>
<feature type="region of interest" description="Disordered" evidence="1">
    <location>
        <begin position="365"/>
        <end position="431"/>
    </location>
</feature>
<feature type="compositionally biased region" description="Basic and acidic residues" evidence="1">
    <location>
        <begin position="59"/>
        <end position="72"/>
    </location>
</feature>
<feature type="compositionally biased region" description="Pro residues" evidence="1">
    <location>
        <begin position="764"/>
        <end position="773"/>
    </location>
</feature>
<feature type="compositionally biased region" description="Acidic residues" evidence="1">
    <location>
        <begin position="408"/>
        <end position="419"/>
    </location>
</feature>
<comment type="caution">
    <text evidence="2">The sequence shown here is derived from an EMBL/GenBank/DDBJ whole genome shotgun (WGS) entry which is preliminary data.</text>
</comment>
<feature type="region of interest" description="Disordered" evidence="1">
    <location>
        <begin position="94"/>
        <end position="133"/>
    </location>
</feature>
<dbReference type="PRINTS" id="PR01217">
    <property type="entry name" value="PRICHEXTENSN"/>
</dbReference>
<sequence>MAPHETPSEPVSSSAQARTHLLSVPLFPHNTGTTPPGRPSPSPSPSPTPSQPWWEGDDAEPRSPLDQADHAPKLRNRRSAMSLFSLFSQPKVERAHGYAEQGIDPPSSRRARDPAGSHHHRGGHASPVAHVSRKRVPHETLPLFHAFARATKYGVLPVATTSAETALQKPRSRSTAGSQSSIGEAFPQLTAHDPGSGADNRRAAKTATTTTTTTTTTKHSANRSVSHADEFPSKMFVLINSGYLLQYREDGPSNRLPEKVLELGEESAAFACDLIPGRHHVLQVSRAVDSQGVMLAPTSTLWSKLRFRNTADKLPASRFLLVMPNAKEMEKWMAALRKEIEVVRGKGARADAEIGLWTEEATRREKLNKLKKQPSQSHRSRGRRKSSIAALPENAKGSDRRLSRLHDEEQEQQQEEEEEEKKQSNDDNNKKAEKATLDRIEKQADKLAEGAPPSLHRNELEHDAQSRSSSIAFSEQRKRSSSSIHESRRMSHATVATTIAPSSRANSMTGSAQSEYSNRGSSEATREDMPTKSPYRVLASYTASRRRSVMPMSTPRDNALPPQDPYTIHATSVRPETQILAPSSSSSSSSQPARDRRLPPRPLSPRQQVGAATSEPNLRNAASTRPRQDSFTPPAAPALKEAGRLESVGASNDPQRALRTADPSQPRRPLGAKSFSLPLRVNPPNYNWQPRRSGLCPCSPVDTKARQLRAGDDPASEPPPPRKLPGPPPTSLQPFLPTNAGNNPQQPSRVPAGRLSLFPSTSPALPPPGPPLAPSNSPHPSSPHSIPPGGASGNPRALRRPTSMQVRSNPAPFLQSMRPGGSDSPPPLPPPPAASTFATSRSCPAPRPIRSLQPSRSATNLSFPQPPPPPPHLLARPAAAAAAAAVPQASPRTLRYESADQPTPLPSTSTRYPSPFPRPSSSASASASPSHPATAAAARPPTRRTSSLPPTTTRRRLKSRSSSSSSSASSYHPLDLAPLPVVLTNLGPPPAPAPSAPLPAPPTPATATATATATSRPSTPLVARPRSALEHSFAAARVRV</sequence>
<name>A0A3M7CR44_HORWE</name>
<feature type="compositionally biased region" description="Low complexity" evidence="1">
    <location>
        <begin position="583"/>
        <end position="592"/>
    </location>
</feature>
<feature type="compositionally biased region" description="Basic and acidic residues" evidence="1">
    <location>
        <begin position="703"/>
        <end position="712"/>
    </location>
</feature>
<proteinExistence type="predicted"/>
<evidence type="ECO:0008006" key="4">
    <source>
        <dbReference type="Google" id="ProtNLM"/>
    </source>
</evidence>
<feature type="compositionally biased region" description="Basic and acidic residues" evidence="1">
    <location>
        <begin position="420"/>
        <end position="431"/>
    </location>
</feature>
<feature type="region of interest" description="Disordered" evidence="1">
    <location>
        <begin position="1"/>
        <end position="72"/>
    </location>
</feature>
<feature type="compositionally biased region" description="Polar residues" evidence="1">
    <location>
        <begin position="494"/>
        <end position="523"/>
    </location>
</feature>
<feature type="region of interest" description="Disordered" evidence="1">
    <location>
        <begin position="447"/>
        <end position="1040"/>
    </location>
</feature>
<feature type="compositionally biased region" description="Pro residues" evidence="1">
    <location>
        <begin position="824"/>
        <end position="833"/>
    </location>
</feature>
<feature type="compositionally biased region" description="Low complexity" evidence="1">
    <location>
        <begin position="205"/>
        <end position="218"/>
    </location>
</feature>
<gene>
    <name evidence="2" type="ORF">D0864_13931</name>
</gene>
<organism evidence="2 3">
    <name type="scientific">Hortaea werneckii</name>
    <name type="common">Black yeast</name>
    <name type="synonym">Cladosporium werneckii</name>
    <dbReference type="NCBI Taxonomy" id="91943"/>
    <lineage>
        <taxon>Eukaryota</taxon>
        <taxon>Fungi</taxon>
        <taxon>Dikarya</taxon>
        <taxon>Ascomycota</taxon>
        <taxon>Pezizomycotina</taxon>
        <taxon>Dothideomycetes</taxon>
        <taxon>Dothideomycetidae</taxon>
        <taxon>Mycosphaerellales</taxon>
        <taxon>Teratosphaeriaceae</taxon>
        <taxon>Hortaea</taxon>
    </lineage>
</organism>
<reference evidence="2 3" key="1">
    <citation type="journal article" date="2018" name="BMC Genomics">
        <title>Genomic evidence for intraspecific hybridization in a clonal and extremely halotolerant yeast.</title>
        <authorList>
            <person name="Gostincar C."/>
            <person name="Stajich J.E."/>
            <person name="Zupancic J."/>
            <person name="Zalar P."/>
            <person name="Gunde-Cimerman N."/>
        </authorList>
    </citation>
    <scope>NUCLEOTIDE SEQUENCE [LARGE SCALE GENOMIC DNA]</scope>
    <source>
        <strain evidence="2 3">EXF-10513</strain>
    </source>
</reference>
<feature type="compositionally biased region" description="Low complexity" evidence="1">
    <location>
        <begin position="906"/>
        <end position="952"/>
    </location>
</feature>
<dbReference type="Proteomes" id="UP000269539">
    <property type="component" value="Unassembled WGS sequence"/>
</dbReference>
<feature type="compositionally biased region" description="Low complexity" evidence="1">
    <location>
        <begin position="960"/>
        <end position="970"/>
    </location>
</feature>
<feature type="compositionally biased region" description="Polar residues" evidence="1">
    <location>
        <begin position="739"/>
        <end position="748"/>
    </location>
</feature>
<dbReference type="AlphaFoldDB" id="A0A3M7CR44"/>
<feature type="compositionally biased region" description="Low complexity" evidence="1">
    <location>
        <begin position="774"/>
        <end position="789"/>
    </location>
</feature>
<feature type="compositionally biased region" description="Polar residues" evidence="1">
    <location>
        <begin position="852"/>
        <end position="863"/>
    </location>
</feature>
<feature type="compositionally biased region" description="Pro residues" evidence="1">
    <location>
        <begin position="987"/>
        <end position="1004"/>
    </location>
</feature>
<protein>
    <recommendedName>
        <fullName evidence="4">PH domain-containing protein</fullName>
    </recommendedName>
</protein>
<evidence type="ECO:0000313" key="2">
    <source>
        <dbReference type="EMBL" id="RMY54549.1"/>
    </source>
</evidence>
<feature type="compositionally biased region" description="Pro residues" evidence="1">
    <location>
        <begin position="716"/>
        <end position="731"/>
    </location>
</feature>